<dbReference type="AlphaFoldDB" id="A0AA42B793"/>
<evidence type="ECO:0000313" key="2">
    <source>
        <dbReference type="Proteomes" id="UP001165393"/>
    </source>
</evidence>
<name>A0AA42B793_9GAMM</name>
<dbReference type="NCBIfam" id="TIGR01907">
    <property type="entry name" value="casE_Cse3"/>
    <property type="match status" value="1"/>
</dbReference>
<reference evidence="1 2" key="1">
    <citation type="journal article" date="2013" name="Antonie Van Leeuwenhoek">
        <title>Echinimonas agarilytica gen. nov., sp. nov., a new gammaproteobacterium isolated from the sea urchin Strongylocentrotus intermedius.</title>
        <authorList>
            <person name="Nedashkovskaya O.I."/>
            <person name="Stenkova A.M."/>
            <person name="Zhukova N.V."/>
            <person name="Van Trappen S."/>
            <person name="Lee J.S."/>
            <person name="Kim S.B."/>
        </authorList>
    </citation>
    <scope>NUCLEOTIDE SEQUENCE [LARGE SCALE GENOMIC DNA]</scope>
    <source>
        <strain evidence="1 2">KMM 6351</strain>
    </source>
</reference>
<dbReference type="Proteomes" id="UP001165393">
    <property type="component" value="Unassembled WGS sequence"/>
</dbReference>
<accession>A0AA42B793</accession>
<protein>
    <submittedName>
        <fullName evidence="1">Type I-E CRISPR-associated protein Cas6/Cse3/CasE</fullName>
    </submittedName>
</protein>
<gene>
    <name evidence="1" type="primary">cas6e</name>
    <name evidence="1" type="ORF">NAF29_08180</name>
</gene>
<organism evidence="1 2">
    <name type="scientific">Echinimonas agarilytica</name>
    <dbReference type="NCBI Taxonomy" id="1215918"/>
    <lineage>
        <taxon>Bacteria</taxon>
        <taxon>Pseudomonadati</taxon>
        <taxon>Pseudomonadota</taxon>
        <taxon>Gammaproteobacteria</taxon>
        <taxon>Alteromonadales</taxon>
        <taxon>Echinimonadaceae</taxon>
        <taxon>Echinimonas</taxon>
    </lineage>
</organism>
<keyword evidence="2" id="KW-1185">Reference proteome</keyword>
<dbReference type="InterPro" id="IPR010179">
    <property type="entry name" value="CRISPR-assoc_prot_Cse3"/>
</dbReference>
<evidence type="ECO:0000313" key="1">
    <source>
        <dbReference type="EMBL" id="MCM2679644.1"/>
    </source>
</evidence>
<dbReference type="SUPFAM" id="SSF117987">
    <property type="entry name" value="CRISPR-associated protein"/>
    <property type="match status" value="1"/>
</dbReference>
<comment type="caution">
    <text evidence="1">The sequence shown here is derived from an EMBL/GenBank/DDBJ whole genome shotgun (WGS) entry which is preliminary data.</text>
</comment>
<sequence length="87" mass="10017">MEQAAISWLANEKRLNEWSITLDCQPDVECYSQHRIHKKSGHHVQFSSVDFQGILTVENPDTFFKKYREGFGRAKAMGCGLMMIRPA</sequence>
<dbReference type="Pfam" id="PF08798">
    <property type="entry name" value="CRISPR_assoc"/>
    <property type="match status" value="1"/>
</dbReference>
<proteinExistence type="predicted"/>
<dbReference type="Gene3D" id="3.30.70.1210">
    <property type="entry name" value="Crispr-associated protein, domain 2"/>
    <property type="match status" value="1"/>
</dbReference>
<dbReference type="EMBL" id="JAMQGP010000003">
    <property type="protein sequence ID" value="MCM2679644.1"/>
    <property type="molecule type" value="Genomic_DNA"/>
</dbReference>